<accession>A0A2N9GKL4</accession>
<dbReference type="Pfam" id="PF14223">
    <property type="entry name" value="Retrotran_gag_2"/>
    <property type="match status" value="1"/>
</dbReference>
<dbReference type="PANTHER" id="PTHR35317">
    <property type="entry name" value="OS04G0629600 PROTEIN"/>
    <property type="match status" value="1"/>
</dbReference>
<dbReference type="InterPro" id="IPR025724">
    <property type="entry name" value="GAG-pre-integrase_dom"/>
</dbReference>
<name>A0A2N9GKL4_FAGSY</name>
<evidence type="ECO:0000259" key="1">
    <source>
        <dbReference type="Pfam" id="PF13976"/>
    </source>
</evidence>
<gene>
    <name evidence="2" type="ORF">FSB_LOCUS27967</name>
</gene>
<protein>
    <recommendedName>
        <fullName evidence="1">GAG-pre-integrase domain-containing protein</fullName>
    </recommendedName>
</protein>
<dbReference type="EMBL" id="OIVN01002045">
    <property type="protein sequence ID" value="SPD00085.1"/>
    <property type="molecule type" value="Genomic_DNA"/>
</dbReference>
<reference evidence="2" key="1">
    <citation type="submission" date="2018-02" db="EMBL/GenBank/DDBJ databases">
        <authorList>
            <person name="Cohen D.B."/>
            <person name="Kent A.D."/>
        </authorList>
    </citation>
    <scope>NUCLEOTIDE SEQUENCE</scope>
</reference>
<feature type="domain" description="GAG-pre-integrase" evidence="1">
    <location>
        <begin position="251"/>
        <end position="309"/>
    </location>
</feature>
<sequence length="324" mass="36458">MGLTLDTPSFSSHLSSIKTLNGTNFEEWNETLRVVLAIMRLDLALEVNKPDAITSQSSAGAKAYFNKWAESNKLCMMIMRLSMDKTIKNSIPQCDNAKDYLAAVSKKFVVFDKAEKSNYMRLLTTTTYDGTTGVREHVMRMTNLAMRLRDMKVDIPDSYLGEWGLDEMTAIVVQQEEMMRKITNSLPNDGEIAVYMGNGEKALVEFIGVVNLPLASGGALVLDDVVYIDLDLNYPFSHHEFAAIGSKRVNDELSSILWHRHLGHITRDRMERLTRNGILDSLDFSDFQSILDSLDFSDFQTCVDCVKGKITRARKKGAIGDHSY</sequence>
<proteinExistence type="predicted"/>
<dbReference type="Pfam" id="PF13976">
    <property type="entry name" value="gag_pre-integrs"/>
    <property type="match status" value="1"/>
</dbReference>
<dbReference type="AlphaFoldDB" id="A0A2N9GKL4"/>
<dbReference type="PANTHER" id="PTHR35317:SF42">
    <property type="entry name" value="RETROTRANSPOSON GAG DOMAIN-CONTAINING PROTEIN"/>
    <property type="match status" value="1"/>
</dbReference>
<evidence type="ECO:0000313" key="2">
    <source>
        <dbReference type="EMBL" id="SPD00085.1"/>
    </source>
</evidence>
<organism evidence="2">
    <name type="scientific">Fagus sylvatica</name>
    <name type="common">Beechnut</name>
    <dbReference type="NCBI Taxonomy" id="28930"/>
    <lineage>
        <taxon>Eukaryota</taxon>
        <taxon>Viridiplantae</taxon>
        <taxon>Streptophyta</taxon>
        <taxon>Embryophyta</taxon>
        <taxon>Tracheophyta</taxon>
        <taxon>Spermatophyta</taxon>
        <taxon>Magnoliopsida</taxon>
        <taxon>eudicotyledons</taxon>
        <taxon>Gunneridae</taxon>
        <taxon>Pentapetalae</taxon>
        <taxon>rosids</taxon>
        <taxon>fabids</taxon>
        <taxon>Fagales</taxon>
        <taxon>Fagaceae</taxon>
        <taxon>Fagus</taxon>
    </lineage>
</organism>